<gene>
    <name evidence="2" type="ORF">PIB30_087573</name>
</gene>
<name>A0ABU6YSH1_9FABA</name>
<feature type="coiled-coil region" evidence="1">
    <location>
        <begin position="45"/>
        <end position="72"/>
    </location>
</feature>
<accession>A0ABU6YSH1</accession>
<dbReference type="EMBL" id="JASCZI010243204">
    <property type="protein sequence ID" value="MED6212866.1"/>
    <property type="molecule type" value="Genomic_DNA"/>
</dbReference>
<keyword evidence="3" id="KW-1185">Reference proteome</keyword>
<organism evidence="2 3">
    <name type="scientific">Stylosanthes scabra</name>
    <dbReference type="NCBI Taxonomy" id="79078"/>
    <lineage>
        <taxon>Eukaryota</taxon>
        <taxon>Viridiplantae</taxon>
        <taxon>Streptophyta</taxon>
        <taxon>Embryophyta</taxon>
        <taxon>Tracheophyta</taxon>
        <taxon>Spermatophyta</taxon>
        <taxon>Magnoliopsida</taxon>
        <taxon>eudicotyledons</taxon>
        <taxon>Gunneridae</taxon>
        <taxon>Pentapetalae</taxon>
        <taxon>rosids</taxon>
        <taxon>fabids</taxon>
        <taxon>Fabales</taxon>
        <taxon>Fabaceae</taxon>
        <taxon>Papilionoideae</taxon>
        <taxon>50 kb inversion clade</taxon>
        <taxon>dalbergioids sensu lato</taxon>
        <taxon>Dalbergieae</taxon>
        <taxon>Pterocarpus clade</taxon>
        <taxon>Stylosanthes</taxon>
    </lineage>
</organism>
<reference evidence="2 3" key="1">
    <citation type="journal article" date="2023" name="Plants (Basel)">
        <title>Bridging the Gap: Combining Genomics and Transcriptomics Approaches to Understand Stylosanthes scabra, an Orphan Legume from the Brazilian Caatinga.</title>
        <authorList>
            <person name="Ferreira-Neto J.R.C."/>
            <person name="da Silva M.D."/>
            <person name="Binneck E."/>
            <person name="de Melo N.F."/>
            <person name="da Silva R.H."/>
            <person name="de Melo A.L.T.M."/>
            <person name="Pandolfi V."/>
            <person name="Bustamante F.O."/>
            <person name="Brasileiro-Vidal A.C."/>
            <person name="Benko-Iseppon A.M."/>
        </authorList>
    </citation>
    <scope>NUCLEOTIDE SEQUENCE [LARGE SCALE GENOMIC DNA]</scope>
    <source>
        <tissue evidence="2">Leaves</tissue>
    </source>
</reference>
<protein>
    <submittedName>
        <fullName evidence="2">Uncharacterized protein</fullName>
    </submittedName>
</protein>
<evidence type="ECO:0000313" key="2">
    <source>
        <dbReference type="EMBL" id="MED6212866.1"/>
    </source>
</evidence>
<evidence type="ECO:0000313" key="3">
    <source>
        <dbReference type="Proteomes" id="UP001341840"/>
    </source>
</evidence>
<proteinExistence type="predicted"/>
<evidence type="ECO:0000256" key="1">
    <source>
        <dbReference type="SAM" id="Coils"/>
    </source>
</evidence>
<dbReference type="Proteomes" id="UP001341840">
    <property type="component" value="Unassembled WGS sequence"/>
</dbReference>
<sequence length="103" mass="12231">MFRRPLGKRYSFFLKLLRKSVLPEALRDYDPIESVRWAEWAMLRSENNEAKLEALGKEKDEEIEQLKHREAELVLEVERFRGLDAEEKVRADLAEVSVSELQR</sequence>
<keyword evidence="1" id="KW-0175">Coiled coil</keyword>
<comment type="caution">
    <text evidence="2">The sequence shown here is derived from an EMBL/GenBank/DDBJ whole genome shotgun (WGS) entry which is preliminary data.</text>
</comment>